<accession>H9BWM5</accession>
<dbReference type="SUPFAM" id="SSF50129">
    <property type="entry name" value="GroES-like"/>
    <property type="match status" value="1"/>
</dbReference>
<dbReference type="CDD" id="cd08266">
    <property type="entry name" value="Zn_ADH_like1"/>
    <property type="match status" value="1"/>
</dbReference>
<keyword evidence="1" id="KW-0521">NADP</keyword>
<dbReference type="AlphaFoldDB" id="H9BWM5"/>
<dbReference type="Pfam" id="PF00107">
    <property type="entry name" value="ADH_zinc_N"/>
    <property type="match status" value="1"/>
</dbReference>
<protein>
    <submittedName>
        <fullName evidence="3">Alcohol dehydrogenase zinc-binding domain protein</fullName>
    </submittedName>
</protein>
<name>H9BWM5_9BACT</name>
<dbReference type="Gene3D" id="3.90.180.10">
    <property type="entry name" value="Medium-chain alcohol dehydrogenases, catalytic domain"/>
    <property type="match status" value="1"/>
</dbReference>
<sequence>MDVPDPKLEAGEVLIRVKACALNHLDIWERQGLPGVKLPMPHISGSDIAGVVEAKGGDVSGIQTGENVIISPGISCAACHYCREEKDSLCSAFHIMGLQVNGGYAEFVKAPARAVIQISEKLSLEEWAAIPLVFLTVWHMLITQADLQPGESILIHAAGSGIGSAAVQVAKWKGAKVFVTASNDEKLDRARTLGADVGINYKQTDFSEEIKKMTGGHGVNVVFEHIGLETFTGSLSSLAKGGRLVTCGATSGPEVNLDLRFLFMKQLSITGSYMGSRGELLQVLKLVEEGKLQPVIDKLFPMKEAKQAQERMLNREQFGKIVLVP</sequence>
<dbReference type="PANTHER" id="PTHR44154:SF1">
    <property type="entry name" value="QUINONE OXIDOREDUCTASE"/>
    <property type="match status" value="1"/>
</dbReference>
<feature type="domain" description="Enoyl reductase (ER)" evidence="2">
    <location>
        <begin position="1"/>
        <end position="323"/>
    </location>
</feature>
<evidence type="ECO:0000256" key="1">
    <source>
        <dbReference type="ARBA" id="ARBA00022857"/>
    </source>
</evidence>
<dbReference type="SMART" id="SM00829">
    <property type="entry name" value="PKS_ER"/>
    <property type="match status" value="1"/>
</dbReference>
<dbReference type="InterPro" id="IPR020843">
    <property type="entry name" value="ER"/>
</dbReference>
<dbReference type="InterPro" id="IPR011032">
    <property type="entry name" value="GroES-like_sf"/>
</dbReference>
<dbReference type="GO" id="GO:0016491">
    <property type="term" value="F:oxidoreductase activity"/>
    <property type="evidence" value="ECO:0007669"/>
    <property type="project" value="InterPro"/>
</dbReference>
<dbReference type="SUPFAM" id="SSF51735">
    <property type="entry name" value="NAD(P)-binding Rossmann-fold domains"/>
    <property type="match status" value="1"/>
</dbReference>
<dbReference type="InterPro" id="IPR013154">
    <property type="entry name" value="ADH-like_N"/>
</dbReference>
<organism evidence="3">
    <name type="scientific">uncultured bacterium W4-21b</name>
    <dbReference type="NCBI Taxonomy" id="1130993"/>
    <lineage>
        <taxon>Bacteria</taxon>
        <taxon>environmental samples</taxon>
    </lineage>
</organism>
<dbReference type="Gene3D" id="3.40.50.720">
    <property type="entry name" value="NAD(P)-binding Rossmann-like Domain"/>
    <property type="match status" value="1"/>
</dbReference>
<evidence type="ECO:0000313" key="3">
    <source>
        <dbReference type="EMBL" id="AFD03197.1"/>
    </source>
</evidence>
<dbReference type="InterPro" id="IPR036291">
    <property type="entry name" value="NAD(P)-bd_dom_sf"/>
</dbReference>
<dbReference type="InterPro" id="IPR051603">
    <property type="entry name" value="Zinc-ADH_QOR/CCCR"/>
</dbReference>
<dbReference type="PANTHER" id="PTHR44154">
    <property type="entry name" value="QUINONE OXIDOREDUCTASE"/>
    <property type="match status" value="1"/>
</dbReference>
<dbReference type="EMBL" id="JQ085818">
    <property type="protein sequence ID" value="AFD03197.1"/>
    <property type="molecule type" value="Genomic_DNA"/>
</dbReference>
<dbReference type="InterPro" id="IPR013149">
    <property type="entry name" value="ADH-like_C"/>
</dbReference>
<proteinExistence type="predicted"/>
<reference evidence="3" key="1">
    <citation type="submission" date="2011-11" db="EMBL/GenBank/DDBJ databases">
        <title>Construction and analysis of a metagenome of deep-sea sediment.</title>
        <authorList>
            <person name="Huo Y.-Y."/>
            <person name="Cheng H."/>
            <person name="Wu M."/>
        </authorList>
    </citation>
    <scope>NUCLEOTIDE SEQUENCE</scope>
</reference>
<dbReference type="Pfam" id="PF08240">
    <property type="entry name" value="ADH_N"/>
    <property type="match status" value="1"/>
</dbReference>
<evidence type="ECO:0000259" key="2">
    <source>
        <dbReference type="SMART" id="SM00829"/>
    </source>
</evidence>